<sequence>MGGTGERFGGSGSSGLGAGARGHVPDLLRSYALRGSIKMVVVDVNVRDIIVAEVEVGLLIRFKGYRRVSRNVGKLLFVRRVNRRSLKIHGRPAYAWLRYARNLDNDWVNKSAGLVKRLASNTQAVVLERLNAGQLKQRLKAKDPEKSHIISSWPIAKLIRRLSTACEKMGKLVTVPPHYTSSLCPKCNKLMKHEKGKWERLKCEECGHRDDRDHVAVKNLARTALLLYGFHLLDTHLGKELRKYKQALDNLTTAVEKASTQDPQCQGLPLGGEKGEEVLPKTPPAVPGRGYLG</sequence>
<proteinExistence type="predicted"/>
<organism evidence="4">
    <name type="scientific">Caldiarchaeum subterraneum</name>
    <dbReference type="NCBI Taxonomy" id="311458"/>
    <lineage>
        <taxon>Archaea</taxon>
        <taxon>Nitrososphaerota</taxon>
        <taxon>Candidatus Caldarchaeales</taxon>
        <taxon>Candidatus Caldarchaeaceae</taxon>
        <taxon>Candidatus Caldarchaeum</taxon>
    </lineage>
</organism>
<dbReference type="Pfam" id="PF07282">
    <property type="entry name" value="Cas12f1-like_TNB"/>
    <property type="match status" value="1"/>
</dbReference>
<evidence type="ECO:0000313" key="4">
    <source>
        <dbReference type="EMBL" id="HGL40471.1"/>
    </source>
</evidence>
<comment type="caution">
    <text evidence="4">The sequence shown here is derived from an EMBL/GenBank/DDBJ whole genome shotgun (WGS) entry which is preliminary data.</text>
</comment>
<reference evidence="4" key="1">
    <citation type="journal article" date="2020" name="mSystems">
        <title>Genome- and Community-Level Interaction Insights into Carbon Utilization and Element Cycling Functions of Hydrothermarchaeota in Hydrothermal Sediment.</title>
        <authorList>
            <person name="Zhou Z."/>
            <person name="Liu Y."/>
            <person name="Xu W."/>
            <person name="Pan J."/>
            <person name="Luo Z.H."/>
            <person name="Li M."/>
        </authorList>
    </citation>
    <scope>NUCLEOTIDE SEQUENCE [LARGE SCALE GENOMIC DNA]</scope>
    <source>
        <strain evidence="5">SpSt-1073</strain>
        <strain evidence="4">SpSt-669</strain>
    </source>
</reference>
<keyword evidence="1" id="KW-0238">DNA-binding</keyword>
<protein>
    <recommendedName>
        <fullName evidence="3">Cas12f1-like TNB domain-containing protein</fullName>
    </recommendedName>
</protein>
<dbReference type="GO" id="GO:0003677">
    <property type="term" value="F:DNA binding"/>
    <property type="evidence" value="ECO:0007669"/>
    <property type="project" value="UniProtKB-KW"/>
</dbReference>
<evidence type="ECO:0000256" key="1">
    <source>
        <dbReference type="ARBA" id="ARBA00023125"/>
    </source>
</evidence>
<gene>
    <name evidence="5" type="ORF">ENM30_00955</name>
    <name evidence="4" type="ORF">ENU43_02220</name>
</gene>
<dbReference type="EMBL" id="DRXG01000014">
    <property type="protein sequence ID" value="HHN51861.1"/>
    <property type="molecule type" value="Genomic_DNA"/>
</dbReference>
<feature type="region of interest" description="Disordered" evidence="2">
    <location>
        <begin position="259"/>
        <end position="293"/>
    </location>
</feature>
<evidence type="ECO:0000259" key="3">
    <source>
        <dbReference type="Pfam" id="PF07282"/>
    </source>
</evidence>
<evidence type="ECO:0000313" key="5">
    <source>
        <dbReference type="EMBL" id="HHN51861.1"/>
    </source>
</evidence>
<feature type="domain" description="Cas12f1-like TNB" evidence="3">
    <location>
        <begin position="157"/>
        <end position="220"/>
    </location>
</feature>
<accession>A0A7J3G3X2</accession>
<dbReference type="EMBL" id="DTCM01000025">
    <property type="protein sequence ID" value="HGL40471.1"/>
    <property type="molecule type" value="Genomic_DNA"/>
</dbReference>
<evidence type="ECO:0000256" key="2">
    <source>
        <dbReference type="SAM" id="MobiDB-lite"/>
    </source>
</evidence>
<dbReference type="AlphaFoldDB" id="A0A7J3G3X2"/>
<dbReference type="InterPro" id="IPR010095">
    <property type="entry name" value="Cas12f1-like_TNB"/>
</dbReference>
<name>A0A7J3G3X2_CALS0</name>